<evidence type="ECO:0000313" key="2">
    <source>
        <dbReference type="Proteomes" id="UP000326354"/>
    </source>
</evidence>
<accession>A0A5S9ITW8</accession>
<dbReference type="PROSITE" id="PS51257">
    <property type="entry name" value="PROKAR_LIPOPROTEIN"/>
    <property type="match status" value="1"/>
</dbReference>
<organism evidence="1 2">
    <name type="scientific">Uabimicrobium amorphum</name>
    <dbReference type="NCBI Taxonomy" id="2596890"/>
    <lineage>
        <taxon>Bacteria</taxon>
        <taxon>Pseudomonadati</taxon>
        <taxon>Planctomycetota</taxon>
        <taxon>Candidatus Uabimicrobiia</taxon>
        <taxon>Candidatus Uabimicrobiales</taxon>
        <taxon>Candidatus Uabimicrobiaceae</taxon>
        <taxon>Candidatus Uabimicrobium</taxon>
    </lineage>
</organism>
<proteinExistence type="predicted"/>
<dbReference type="EMBL" id="AP019860">
    <property type="protein sequence ID" value="BBM88068.1"/>
    <property type="molecule type" value="Genomic_DNA"/>
</dbReference>
<dbReference type="KEGG" id="uam:UABAM_06484"/>
<gene>
    <name evidence="1" type="ORF">UABAM_06484</name>
</gene>
<evidence type="ECO:0008006" key="3">
    <source>
        <dbReference type="Google" id="ProtNLM"/>
    </source>
</evidence>
<name>A0A5S9ITW8_UABAM</name>
<sequence>MKAKVITLVIVLTICGCRAMYSPTPQQHPREARDFSDCIQKWDFKSNKYLERVRDKYKYVQKNVIRATTITNDYTPLTFGDFTILDEQVLFASKHNAHIFVDSKFFSTLLVVDVPRLVKEKKEHVVGKFFLLNVEVFPQLIKFLLNSEIISTYRYNKSELCLTQEKITEEYYQAYFNTRRVNDVTAKNEEYYQFSIRVYKTNGQIVVNGA</sequence>
<keyword evidence="2" id="KW-1185">Reference proteome</keyword>
<dbReference type="RefSeq" id="WP_151972214.1">
    <property type="nucleotide sequence ID" value="NZ_AP019860.1"/>
</dbReference>
<dbReference type="AlphaFoldDB" id="A0A5S9ITW8"/>
<dbReference type="Proteomes" id="UP000326354">
    <property type="component" value="Chromosome"/>
</dbReference>
<evidence type="ECO:0000313" key="1">
    <source>
        <dbReference type="EMBL" id="BBM88068.1"/>
    </source>
</evidence>
<reference evidence="1 2" key="1">
    <citation type="submission" date="2019-08" db="EMBL/GenBank/DDBJ databases">
        <title>Complete genome sequence of Candidatus Uab amorphum.</title>
        <authorList>
            <person name="Shiratori T."/>
            <person name="Suzuki S."/>
            <person name="Kakizawa Y."/>
            <person name="Ishida K."/>
        </authorList>
    </citation>
    <scope>NUCLEOTIDE SEQUENCE [LARGE SCALE GENOMIC DNA]</scope>
    <source>
        <strain evidence="1 2">SRT547</strain>
    </source>
</reference>
<protein>
    <recommendedName>
        <fullName evidence="3">Lipoprotein</fullName>
    </recommendedName>
</protein>